<gene>
    <name evidence="2" type="ORF">ACFOGH_15075</name>
</gene>
<keyword evidence="3" id="KW-1185">Reference proteome</keyword>
<evidence type="ECO:0000313" key="3">
    <source>
        <dbReference type="Proteomes" id="UP001595547"/>
    </source>
</evidence>
<name>A0ABV7J4J8_9RHOB</name>
<dbReference type="InterPro" id="IPR011051">
    <property type="entry name" value="RmlC_Cupin_sf"/>
</dbReference>
<dbReference type="InterPro" id="IPR014710">
    <property type="entry name" value="RmlC-like_jellyroll"/>
</dbReference>
<dbReference type="EMBL" id="JBHRTO010000001">
    <property type="protein sequence ID" value="MFC3182322.1"/>
    <property type="molecule type" value="Genomic_DNA"/>
</dbReference>
<comment type="caution">
    <text evidence="2">The sequence shown here is derived from an EMBL/GenBank/DDBJ whole genome shotgun (WGS) entry which is preliminary data.</text>
</comment>
<evidence type="ECO:0000259" key="1">
    <source>
        <dbReference type="Pfam" id="PF12973"/>
    </source>
</evidence>
<sequence>MTPNFKPIEDGDRRVANIHTAKFEEFVYPDGVALGDAILQHDTDLPLGTGFHVYRMPAGMKTRGHRHEGHEQFLILEGELIESDGTVFRAGDLVFYRDGTEHNSYTPNGCLLAVHIVGPETPLE</sequence>
<evidence type="ECO:0000313" key="2">
    <source>
        <dbReference type="EMBL" id="MFC3182322.1"/>
    </source>
</evidence>
<dbReference type="RefSeq" id="WP_380073900.1">
    <property type="nucleotide sequence ID" value="NZ_JBHRTO010000001.1"/>
</dbReference>
<dbReference type="InterPro" id="IPR025979">
    <property type="entry name" value="ChrR-like_cupin_dom"/>
</dbReference>
<proteinExistence type="predicted"/>
<organism evidence="2 3">
    <name type="scientific">Cypionkella sinensis</name>
    <dbReference type="NCBI Taxonomy" id="1756043"/>
    <lineage>
        <taxon>Bacteria</taxon>
        <taxon>Pseudomonadati</taxon>
        <taxon>Pseudomonadota</taxon>
        <taxon>Alphaproteobacteria</taxon>
        <taxon>Rhodobacterales</taxon>
        <taxon>Paracoccaceae</taxon>
        <taxon>Cypionkella</taxon>
    </lineage>
</organism>
<reference evidence="3" key="1">
    <citation type="journal article" date="2019" name="Int. J. Syst. Evol. Microbiol.">
        <title>The Global Catalogue of Microorganisms (GCM) 10K type strain sequencing project: providing services to taxonomists for standard genome sequencing and annotation.</title>
        <authorList>
            <consortium name="The Broad Institute Genomics Platform"/>
            <consortium name="The Broad Institute Genome Sequencing Center for Infectious Disease"/>
            <person name="Wu L."/>
            <person name="Ma J."/>
        </authorList>
    </citation>
    <scope>NUCLEOTIDE SEQUENCE [LARGE SCALE GENOMIC DNA]</scope>
    <source>
        <strain evidence="3">KCTC 52039</strain>
    </source>
</reference>
<dbReference type="Gene3D" id="2.60.120.10">
    <property type="entry name" value="Jelly Rolls"/>
    <property type="match status" value="1"/>
</dbReference>
<dbReference type="Proteomes" id="UP001595547">
    <property type="component" value="Unassembled WGS sequence"/>
</dbReference>
<feature type="domain" description="ChrR-like cupin" evidence="1">
    <location>
        <begin position="54"/>
        <end position="114"/>
    </location>
</feature>
<protein>
    <submittedName>
        <fullName evidence="2">Cupin domain-containing protein</fullName>
    </submittedName>
</protein>
<accession>A0ABV7J4J8</accession>
<dbReference type="Pfam" id="PF12973">
    <property type="entry name" value="Cupin_7"/>
    <property type="match status" value="1"/>
</dbReference>
<dbReference type="SUPFAM" id="SSF51182">
    <property type="entry name" value="RmlC-like cupins"/>
    <property type="match status" value="1"/>
</dbReference>